<proteinExistence type="predicted"/>
<evidence type="ECO:0000313" key="2">
    <source>
        <dbReference type="Proteomes" id="UP000297245"/>
    </source>
</evidence>
<accession>A0A4S8KIP6</accession>
<sequence>MPRRHIPIEVKRVVLHMSFLPDYSPKERSGFVGWTRLMNDWRLPFSQPPSQAVGRRSGDFKLRVNLIEFERTVYTTNRLAPLGACLVWQSPPTVQAPGD</sequence>
<evidence type="ECO:0000313" key="1">
    <source>
        <dbReference type="EMBL" id="THU75324.1"/>
    </source>
</evidence>
<dbReference type="EMBL" id="ML182366">
    <property type="protein sequence ID" value="THU75324.1"/>
    <property type="molecule type" value="Genomic_DNA"/>
</dbReference>
<dbReference type="Proteomes" id="UP000297245">
    <property type="component" value="Unassembled WGS sequence"/>
</dbReference>
<organism evidence="1 2">
    <name type="scientific">Dendrothele bispora (strain CBS 962.96)</name>
    <dbReference type="NCBI Taxonomy" id="1314807"/>
    <lineage>
        <taxon>Eukaryota</taxon>
        <taxon>Fungi</taxon>
        <taxon>Dikarya</taxon>
        <taxon>Basidiomycota</taxon>
        <taxon>Agaricomycotina</taxon>
        <taxon>Agaricomycetes</taxon>
        <taxon>Agaricomycetidae</taxon>
        <taxon>Agaricales</taxon>
        <taxon>Agaricales incertae sedis</taxon>
        <taxon>Dendrothele</taxon>
    </lineage>
</organism>
<protein>
    <submittedName>
        <fullName evidence="1">Uncharacterized protein</fullName>
    </submittedName>
</protein>
<name>A0A4S8KIP6_DENBC</name>
<reference evidence="1 2" key="1">
    <citation type="journal article" date="2019" name="Nat. Ecol. Evol.">
        <title>Megaphylogeny resolves global patterns of mushroom evolution.</title>
        <authorList>
            <person name="Varga T."/>
            <person name="Krizsan K."/>
            <person name="Foldi C."/>
            <person name="Dima B."/>
            <person name="Sanchez-Garcia M."/>
            <person name="Sanchez-Ramirez S."/>
            <person name="Szollosi G.J."/>
            <person name="Szarkandi J.G."/>
            <person name="Papp V."/>
            <person name="Albert L."/>
            <person name="Andreopoulos W."/>
            <person name="Angelini C."/>
            <person name="Antonin V."/>
            <person name="Barry K.W."/>
            <person name="Bougher N.L."/>
            <person name="Buchanan P."/>
            <person name="Buyck B."/>
            <person name="Bense V."/>
            <person name="Catcheside P."/>
            <person name="Chovatia M."/>
            <person name="Cooper J."/>
            <person name="Damon W."/>
            <person name="Desjardin D."/>
            <person name="Finy P."/>
            <person name="Geml J."/>
            <person name="Haridas S."/>
            <person name="Hughes K."/>
            <person name="Justo A."/>
            <person name="Karasinski D."/>
            <person name="Kautmanova I."/>
            <person name="Kiss B."/>
            <person name="Kocsube S."/>
            <person name="Kotiranta H."/>
            <person name="LaButti K.M."/>
            <person name="Lechner B.E."/>
            <person name="Liimatainen K."/>
            <person name="Lipzen A."/>
            <person name="Lukacs Z."/>
            <person name="Mihaltcheva S."/>
            <person name="Morgado L.N."/>
            <person name="Niskanen T."/>
            <person name="Noordeloos M.E."/>
            <person name="Ohm R.A."/>
            <person name="Ortiz-Santana B."/>
            <person name="Ovrebo C."/>
            <person name="Racz N."/>
            <person name="Riley R."/>
            <person name="Savchenko A."/>
            <person name="Shiryaev A."/>
            <person name="Soop K."/>
            <person name="Spirin V."/>
            <person name="Szebenyi C."/>
            <person name="Tomsovsky M."/>
            <person name="Tulloss R.E."/>
            <person name="Uehling J."/>
            <person name="Grigoriev I.V."/>
            <person name="Vagvolgyi C."/>
            <person name="Papp T."/>
            <person name="Martin F.M."/>
            <person name="Miettinen O."/>
            <person name="Hibbett D.S."/>
            <person name="Nagy L.G."/>
        </authorList>
    </citation>
    <scope>NUCLEOTIDE SEQUENCE [LARGE SCALE GENOMIC DNA]</scope>
    <source>
        <strain evidence="1 2">CBS 962.96</strain>
    </source>
</reference>
<gene>
    <name evidence="1" type="ORF">K435DRAFT_881064</name>
</gene>
<keyword evidence="2" id="KW-1185">Reference proteome</keyword>
<dbReference type="AlphaFoldDB" id="A0A4S8KIP6"/>